<sequence length="920" mass="104077">MVVPCLEWSIYYMGDDFVDLGVSHALKWVWSSSSPWLPVKPIRAYFFNGKGVGLDHLVFNHYCTRKKGRVRISHLENVKFSLRCKLSDLGKRSSSFRKLRRIDHLLPSASADDGVTVNAKSQARTSNDVEDLRYKLDQSLQDEDYNTGLVQLLHDAARVFELAIKEQISLSKISWFSTAWLGVDKNAWAKALSYQASVYSLLQAASEISSRGDGRDRDINVFVQRSLSRQSAPLESVIKDKLLAKQPENYDWFWSEQIPAVVTSFVNYFEKEQRFAPANAVYRKGLSSVSGNSSDISLLMLALSCIAAIMKLGPTKVSCAQFFSIIPDITGRLMDMLVEFVPVPKAYHSIKEIGLRREFLVHFGPRAAACRMKNELGAEEIMFWVGIVQKQLRRAIDRERIWSRLTTSESIEVSNWRQCAILSSAVSNKFLSTVVCEELDWLPFYPGSSTTSKRTFGHKNKESPPNTEAIPLVLDVCSHWIESFIKYSKWLENPTNVKAARDHLPVDKEAQSFDKALENVEEALLRLEELLQELHVSNSSSGKEHLKAACSDLERIRRLKKETEFLEASFRAKAASLQQGPGEARKLRYSGNLFLLGLGGDVSGLSPPVGEQQQYSRGKGSKSSDMETDRSSSSRGLWSFLIRRPNKSSGLSSSTANDSNDEFFEQETANKEIADSESDEIQRFELLRSELMELEKRVQKVLTDVDMTRYTKDIEDFVEESIKMREAKKLEHELREFVTLLDYMGPKERKEQNYCYWKRSAPSRNNEEVQVKDNASMYNSDAKGSMLVPVQKKDSIIEKSLDKLKETSTDVLQGTQLLAIDTAAAVGLLRRVLIGDELTEKEKQALRRTLTDLAAVFPIGFLMLLPVTAVGHAAMLAAIQRYVPSLIPSTYGPERLDLLRQLEKVKELEDDVNINENAEE</sequence>
<keyword evidence="3" id="KW-1133">Transmembrane helix</keyword>
<evidence type="ECO:0000313" key="4">
    <source>
        <dbReference type="EMBL" id="KAK6139888.1"/>
    </source>
</evidence>
<evidence type="ECO:0000256" key="3">
    <source>
        <dbReference type="SAM" id="Phobius"/>
    </source>
</evidence>
<feature type="coiled-coil region" evidence="1">
    <location>
        <begin position="510"/>
        <end position="537"/>
    </location>
</feature>
<dbReference type="Proteomes" id="UP001318860">
    <property type="component" value="Unassembled WGS sequence"/>
</dbReference>
<gene>
    <name evidence="4" type="ORF">DH2020_026365</name>
</gene>
<feature type="region of interest" description="Disordered" evidence="2">
    <location>
        <begin position="605"/>
        <end position="632"/>
    </location>
</feature>
<keyword evidence="1" id="KW-0175">Coiled coil</keyword>
<organism evidence="4 5">
    <name type="scientific">Rehmannia glutinosa</name>
    <name type="common">Chinese foxglove</name>
    <dbReference type="NCBI Taxonomy" id="99300"/>
    <lineage>
        <taxon>Eukaryota</taxon>
        <taxon>Viridiplantae</taxon>
        <taxon>Streptophyta</taxon>
        <taxon>Embryophyta</taxon>
        <taxon>Tracheophyta</taxon>
        <taxon>Spermatophyta</taxon>
        <taxon>Magnoliopsida</taxon>
        <taxon>eudicotyledons</taxon>
        <taxon>Gunneridae</taxon>
        <taxon>Pentapetalae</taxon>
        <taxon>asterids</taxon>
        <taxon>lamiids</taxon>
        <taxon>Lamiales</taxon>
        <taxon>Orobanchaceae</taxon>
        <taxon>Rehmannieae</taxon>
        <taxon>Rehmannia</taxon>
    </lineage>
</organism>
<comment type="caution">
    <text evidence="4">The sequence shown here is derived from an EMBL/GenBank/DDBJ whole genome shotgun (WGS) entry which is preliminary data.</text>
</comment>
<keyword evidence="5" id="KW-1185">Reference proteome</keyword>
<reference evidence="4 5" key="1">
    <citation type="journal article" date="2021" name="Comput. Struct. Biotechnol. J.">
        <title>De novo genome assembly of the potent medicinal plant Rehmannia glutinosa using nanopore technology.</title>
        <authorList>
            <person name="Ma L."/>
            <person name="Dong C."/>
            <person name="Song C."/>
            <person name="Wang X."/>
            <person name="Zheng X."/>
            <person name="Niu Y."/>
            <person name="Chen S."/>
            <person name="Feng W."/>
        </authorList>
    </citation>
    <scope>NUCLEOTIDE SEQUENCE [LARGE SCALE GENOMIC DNA]</scope>
    <source>
        <strain evidence="4">DH-2019</strain>
    </source>
</reference>
<feature type="compositionally biased region" description="Basic and acidic residues" evidence="2">
    <location>
        <begin position="622"/>
        <end position="632"/>
    </location>
</feature>
<evidence type="ECO:0000313" key="5">
    <source>
        <dbReference type="Proteomes" id="UP001318860"/>
    </source>
</evidence>
<dbReference type="PANTHER" id="PTHR14009:SF9">
    <property type="entry name" value="LETM1-LIKE PROTEIN"/>
    <property type="match status" value="1"/>
</dbReference>
<proteinExistence type="predicted"/>
<evidence type="ECO:0000256" key="2">
    <source>
        <dbReference type="SAM" id="MobiDB-lite"/>
    </source>
</evidence>
<protein>
    <recommendedName>
        <fullName evidence="6">LETM1-like protein</fullName>
    </recommendedName>
</protein>
<name>A0ABR0VXA0_REHGL</name>
<dbReference type="EMBL" id="JABTTQ020000356">
    <property type="protein sequence ID" value="KAK6139888.1"/>
    <property type="molecule type" value="Genomic_DNA"/>
</dbReference>
<evidence type="ECO:0008006" key="6">
    <source>
        <dbReference type="Google" id="ProtNLM"/>
    </source>
</evidence>
<dbReference type="InterPro" id="IPR044202">
    <property type="entry name" value="LETM1/MDM38-like"/>
</dbReference>
<dbReference type="PANTHER" id="PTHR14009">
    <property type="entry name" value="LEUCINE ZIPPER-EF-HAND CONTAINING TRANSMEMBRANE PROTEIN"/>
    <property type="match status" value="1"/>
</dbReference>
<keyword evidence="3" id="KW-0812">Transmembrane</keyword>
<keyword evidence="3" id="KW-0472">Membrane</keyword>
<feature type="transmembrane region" description="Helical" evidence="3">
    <location>
        <begin position="853"/>
        <end position="879"/>
    </location>
</feature>
<evidence type="ECO:0000256" key="1">
    <source>
        <dbReference type="SAM" id="Coils"/>
    </source>
</evidence>
<accession>A0ABR0VXA0</accession>